<dbReference type="NCBIfam" id="NF001381">
    <property type="entry name" value="PRK00279.1-3"/>
    <property type="match status" value="1"/>
</dbReference>
<feature type="binding site" evidence="6">
    <location>
        <position position="205"/>
    </location>
    <ligand>
        <name>ATP</name>
        <dbReference type="ChEBI" id="CHEBI:30616"/>
    </ligand>
</feature>
<comment type="subunit">
    <text evidence="6">Monomer.</text>
</comment>
<dbReference type="AlphaFoldDB" id="A0AAV5GIG9"/>
<evidence type="ECO:0000313" key="10">
    <source>
        <dbReference type="EMBL" id="GJN88463.1"/>
    </source>
</evidence>
<comment type="function">
    <text evidence="6">Catalyzes the reversible transfer of the terminal phosphate group between ATP and AMP. Plays an important role in cellular energy homeostasis and in adenine nucleotide metabolism. Adenylate kinase activity is critical for regulation of the phosphate utilization and the AMP de novo biosynthesis pathways.</text>
</comment>
<keyword evidence="4 6" id="KW-0067">ATP-binding</keyword>
<dbReference type="PROSITE" id="PS00113">
    <property type="entry name" value="ADENYLATE_KINASE"/>
    <property type="match status" value="1"/>
</dbReference>
<feature type="coiled-coil region" evidence="7">
    <location>
        <begin position="7"/>
        <end position="34"/>
    </location>
</feature>
<dbReference type="Gene3D" id="3.40.50.300">
    <property type="entry name" value="P-loop containing nucleotide triphosphate hydrolases"/>
    <property type="match status" value="1"/>
</dbReference>
<protein>
    <recommendedName>
        <fullName evidence="6">Adenylate kinase</fullName>
        <ecNumber evidence="6">2.7.4.3</ecNumber>
    </recommendedName>
    <alternativeName>
        <fullName evidence="6">ATP-AMP transphosphorylase</fullName>
    </alternativeName>
    <alternativeName>
        <fullName evidence="6">ATP:AMP phosphotransferase</fullName>
    </alternativeName>
    <alternativeName>
        <fullName evidence="6">Adenylate kinase cytosolic and mitochondrial</fullName>
    </alternativeName>
    <alternativeName>
        <fullName evidence="6">Adenylate monophosphate kinase</fullName>
    </alternativeName>
</protein>
<feature type="compositionally biased region" description="Basic and acidic residues" evidence="8">
    <location>
        <begin position="215"/>
        <end position="227"/>
    </location>
</feature>
<evidence type="ECO:0000256" key="3">
    <source>
        <dbReference type="ARBA" id="ARBA00022777"/>
    </source>
</evidence>
<keyword evidence="3 6" id="KW-0418">Kinase</keyword>
<dbReference type="PANTHER" id="PTHR23359">
    <property type="entry name" value="NUCLEOTIDE KINASE"/>
    <property type="match status" value="1"/>
</dbReference>
<dbReference type="NCBIfam" id="NF011100">
    <property type="entry name" value="PRK14527.1"/>
    <property type="match status" value="1"/>
</dbReference>
<feature type="binding site" evidence="6">
    <location>
        <begin position="87"/>
        <end position="92"/>
    </location>
    <ligand>
        <name>ATP</name>
        <dbReference type="ChEBI" id="CHEBI:30616"/>
    </ligand>
</feature>
<feature type="binding site" evidence="6">
    <location>
        <position position="108"/>
    </location>
    <ligand>
        <name>AMP</name>
        <dbReference type="ChEBI" id="CHEBI:456215"/>
    </ligand>
</feature>
<dbReference type="GO" id="GO:0046034">
    <property type="term" value="P:ATP metabolic process"/>
    <property type="evidence" value="ECO:0007669"/>
    <property type="project" value="UniProtKB-UniRule"/>
</dbReference>
<evidence type="ECO:0000256" key="2">
    <source>
        <dbReference type="ARBA" id="ARBA00022741"/>
    </source>
</evidence>
<comment type="similarity">
    <text evidence="6">Belongs to the adenylate kinase family. AK2 subfamily.</text>
</comment>
<gene>
    <name evidence="6" type="primary">ADK1</name>
    <name evidence="10" type="ORF">Rhopal_001429-T1</name>
</gene>
<evidence type="ECO:0000313" key="11">
    <source>
        <dbReference type="Proteomes" id="UP001342314"/>
    </source>
</evidence>
<comment type="domain">
    <text evidence="6">Consists of three domains, a large central CORE domain and two small peripheral domains, NMPbind and LID, which undergo movements during catalysis. The LID domain closes over the site of phosphoryl transfer upon ATP binding. Assembling and dissambling the active center during each catalytic cycle provides an effective means to prevent ATP hydrolysis.</text>
</comment>
<proteinExistence type="inferred from homology"/>
<dbReference type="Pfam" id="PF05191">
    <property type="entry name" value="ADK_lid"/>
    <property type="match status" value="1"/>
</dbReference>
<evidence type="ECO:0000256" key="6">
    <source>
        <dbReference type="HAMAP-Rule" id="MF_03168"/>
    </source>
</evidence>
<evidence type="ECO:0000256" key="8">
    <source>
        <dbReference type="SAM" id="MobiDB-lite"/>
    </source>
</evidence>
<dbReference type="GO" id="GO:0004017">
    <property type="term" value="F:AMP kinase activity"/>
    <property type="evidence" value="ECO:0007669"/>
    <property type="project" value="UniProtKB-UniRule"/>
</dbReference>
<evidence type="ECO:0000256" key="1">
    <source>
        <dbReference type="ARBA" id="ARBA00022679"/>
    </source>
</evidence>
<dbReference type="Proteomes" id="UP001342314">
    <property type="component" value="Unassembled WGS sequence"/>
</dbReference>
<feature type="binding site" evidence="6">
    <location>
        <begin position="163"/>
        <end position="166"/>
    </location>
    <ligand>
        <name>AMP</name>
        <dbReference type="ChEBI" id="CHEBI:456215"/>
    </ligand>
</feature>
<sequence>MSESHSVEQLKQLVSQLQAKIERLEKQAGSTVQDAKAKVGESLDSAKDAVKGTLASHAATGGATGSAAQQALTPAQHLRLVLMGPPGAGKGTQAPKIKDAYNVCHLATGDMLRDQVKQGTELGKEAKKIMDAGGLVSDEIVIGMIKSQLETNPECQLGFILDGFPRNVSQAEKLDDMLEKRKQPVEHAVQLLVDDNLLVSRITGRLIHPASGRSYHKEFAPPKKPMTDDVTGEPLIQRSDDTAETLHKRLNTYHQQTGPVAEYYKKKGIWTGIDAAQAPKTVWTNLKKIFEEQQKQ</sequence>
<feature type="binding site" evidence="6">
    <location>
        <begin position="214"/>
        <end position="215"/>
    </location>
    <ligand>
        <name>ATP</name>
        <dbReference type="ChEBI" id="CHEBI:30616"/>
    </ligand>
</feature>
<feature type="region of interest" description="Disordered" evidence="8">
    <location>
        <begin position="214"/>
        <end position="233"/>
    </location>
</feature>
<dbReference type="PRINTS" id="PR00094">
    <property type="entry name" value="ADENYLTKNASE"/>
</dbReference>
<dbReference type="NCBIfam" id="NF001380">
    <property type="entry name" value="PRK00279.1-2"/>
    <property type="match status" value="1"/>
</dbReference>
<feature type="region of interest" description="LID" evidence="6">
    <location>
        <begin position="204"/>
        <end position="241"/>
    </location>
</feature>
<feature type="binding site" evidence="6">
    <location>
        <position position="170"/>
    </location>
    <ligand>
        <name>AMP</name>
        <dbReference type="ChEBI" id="CHEBI:456215"/>
    </ligand>
</feature>
<evidence type="ECO:0000256" key="5">
    <source>
        <dbReference type="ARBA" id="ARBA00023128"/>
    </source>
</evidence>
<organism evidence="10 11">
    <name type="scientific">Rhodotorula paludigena</name>
    <dbReference type="NCBI Taxonomy" id="86838"/>
    <lineage>
        <taxon>Eukaryota</taxon>
        <taxon>Fungi</taxon>
        <taxon>Dikarya</taxon>
        <taxon>Basidiomycota</taxon>
        <taxon>Pucciniomycotina</taxon>
        <taxon>Microbotryomycetes</taxon>
        <taxon>Sporidiobolales</taxon>
        <taxon>Sporidiobolaceae</taxon>
        <taxon>Rhodotorula</taxon>
    </lineage>
</organism>
<comment type="caution">
    <text evidence="10">The sequence shown here is derived from an EMBL/GenBank/DDBJ whole genome shotgun (WGS) entry which is preliminary data.</text>
</comment>
<dbReference type="HAMAP" id="MF_03168">
    <property type="entry name" value="Adenylate_kinase_AK2"/>
    <property type="match status" value="1"/>
</dbReference>
<dbReference type="NCBIfam" id="TIGR01351">
    <property type="entry name" value="adk"/>
    <property type="match status" value="1"/>
</dbReference>
<keyword evidence="2 6" id="KW-0547">Nucleotide-binding</keyword>
<evidence type="ECO:0000259" key="9">
    <source>
        <dbReference type="Pfam" id="PF05191"/>
    </source>
</evidence>
<dbReference type="InterPro" id="IPR027417">
    <property type="entry name" value="P-loop_NTPase"/>
</dbReference>
<comment type="catalytic activity">
    <reaction evidence="6">
        <text>AMP + ATP = 2 ADP</text>
        <dbReference type="Rhea" id="RHEA:12973"/>
        <dbReference type="ChEBI" id="CHEBI:30616"/>
        <dbReference type="ChEBI" id="CHEBI:456215"/>
        <dbReference type="ChEBI" id="CHEBI:456216"/>
        <dbReference type="EC" id="2.7.4.3"/>
    </reaction>
</comment>
<accession>A0AAV5GIG9</accession>
<comment type="subcellular location">
    <subcellularLocation>
        <location evidence="6">Cytoplasm</location>
        <location evidence="6">Cytosol</location>
    </subcellularLocation>
    <subcellularLocation>
        <location evidence="6">Mitochondrion intermembrane space</location>
    </subcellularLocation>
    <text evidence="6">Predominantly mitochondrial.</text>
</comment>
<dbReference type="GO" id="GO:0005524">
    <property type="term" value="F:ATP binding"/>
    <property type="evidence" value="ECO:0007669"/>
    <property type="project" value="UniProtKB-KW"/>
</dbReference>
<dbReference type="InterPro" id="IPR006259">
    <property type="entry name" value="Adenyl_kin_sub"/>
</dbReference>
<dbReference type="GO" id="GO:0005829">
    <property type="term" value="C:cytosol"/>
    <property type="evidence" value="ECO:0007669"/>
    <property type="project" value="UniProtKB-SubCell"/>
</dbReference>
<dbReference type="HAMAP" id="MF_00235">
    <property type="entry name" value="Adenylate_kinase_Adk"/>
    <property type="match status" value="1"/>
</dbReference>
<keyword evidence="6" id="KW-0963">Cytoplasm</keyword>
<keyword evidence="11" id="KW-1185">Reference proteome</keyword>
<feature type="binding site" evidence="6">
    <location>
        <position position="277"/>
    </location>
    <ligand>
        <name>ATP</name>
        <dbReference type="ChEBI" id="CHEBI:30616"/>
    </ligand>
</feature>
<reference evidence="10 11" key="1">
    <citation type="submission" date="2021-12" db="EMBL/GenBank/DDBJ databases">
        <title>High titer production of polyol ester of fatty acids by Rhodotorula paludigena BS15 towards product separation-free biomass refinery.</title>
        <authorList>
            <person name="Mano J."/>
            <person name="Ono H."/>
            <person name="Tanaka T."/>
            <person name="Naito K."/>
            <person name="Sushida H."/>
            <person name="Ike M."/>
            <person name="Tokuyasu K."/>
            <person name="Kitaoka M."/>
        </authorList>
    </citation>
    <scope>NUCLEOTIDE SEQUENCE [LARGE SCALE GENOMIC DNA]</scope>
    <source>
        <strain evidence="10 11">BS15</strain>
    </source>
</reference>
<feature type="binding site" evidence="6">
    <location>
        <position position="113"/>
    </location>
    <ligand>
        <name>AMP</name>
        <dbReference type="ChEBI" id="CHEBI:456215"/>
    </ligand>
</feature>
<name>A0AAV5GIG9_9BASI</name>
<feature type="region of interest" description="NMPbind" evidence="6">
    <location>
        <begin position="107"/>
        <end position="136"/>
    </location>
</feature>
<keyword evidence="5 6" id="KW-0496">Mitochondrion</keyword>
<keyword evidence="7" id="KW-0175">Coiled coil</keyword>
<dbReference type="GO" id="GO:0006172">
    <property type="term" value="P:ADP biosynthetic process"/>
    <property type="evidence" value="ECO:0007669"/>
    <property type="project" value="UniProtKB-UniRule"/>
</dbReference>
<feature type="binding site" evidence="6">
    <location>
        <position position="249"/>
    </location>
    <ligand>
        <name>AMP</name>
        <dbReference type="ChEBI" id="CHEBI:456215"/>
    </ligand>
</feature>
<dbReference type="GO" id="GO:0046033">
    <property type="term" value="P:AMP metabolic process"/>
    <property type="evidence" value="ECO:0007669"/>
    <property type="project" value="UniProtKB-UniRule"/>
</dbReference>
<dbReference type="SUPFAM" id="SSF52540">
    <property type="entry name" value="P-loop containing nucleoside triphosphate hydrolases"/>
    <property type="match status" value="1"/>
</dbReference>
<dbReference type="InterPro" id="IPR028587">
    <property type="entry name" value="AK2"/>
</dbReference>
<evidence type="ECO:0000256" key="4">
    <source>
        <dbReference type="ARBA" id="ARBA00022840"/>
    </source>
</evidence>
<evidence type="ECO:0000256" key="7">
    <source>
        <dbReference type="SAM" id="Coils"/>
    </source>
</evidence>
<dbReference type="InterPro" id="IPR000850">
    <property type="entry name" value="Adenylat/UMP-CMP_kin"/>
</dbReference>
<dbReference type="EC" id="2.7.4.3" evidence="6"/>
<dbReference type="InterPro" id="IPR007862">
    <property type="entry name" value="Adenylate_kinase_lid-dom"/>
</dbReference>
<dbReference type="FunFam" id="3.40.50.300:FF:000106">
    <property type="entry name" value="Adenylate kinase mitochondrial"/>
    <property type="match status" value="1"/>
</dbReference>
<dbReference type="CDD" id="cd01428">
    <property type="entry name" value="ADK"/>
    <property type="match status" value="1"/>
</dbReference>
<dbReference type="GO" id="GO:0005758">
    <property type="term" value="C:mitochondrial intermembrane space"/>
    <property type="evidence" value="ECO:0007669"/>
    <property type="project" value="UniProtKB-SubCell"/>
</dbReference>
<feature type="binding site" evidence="6">
    <location>
        <begin position="134"/>
        <end position="136"/>
    </location>
    <ligand>
        <name>AMP</name>
        <dbReference type="ChEBI" id="CHEBI:456215"/>
    </ligand>
</feature>
<dbReference type="EMBL" id="BQKY01000003">
    <property type="protein sequence ID" value="GJN88463.1"/>
    <property type="molecule type" value="Genomic_DNA"/>
</dbReference>
<feature type="binding site" evidence="6">
    <location>
        <position position="238"/>
    </location>
    <ligand>
        <name>AMP</name>
        <dbReference type="ChEBI" id="CHEBI:456215"/>
    </ligand>
</feature>
<dbReference type="Pfam" id="PF00406">
    <property type="entry name" value="ADK"/>
    <property type="match status" value="1"/>
</dbReference>
<feature type="domain" description="Adenylate kinase active site lid" evidence="9">
    <location>
        <begin position="205"/>
        <end position="240"/>
    </location>
</feature>
<keyword evidence="1 6" id="KW-0808">Transferase</keyword>
<dbReference type="InterPro" id="IPR033690">
    <property type="entry name" value="Adenylat_kinase_CS"/>
</dbReference>